<feature type="coiled-coil region" evidence="4">
    <location>
        <begin position="386"/>
        <end position="413"/>
    </location>
</feature>
<dbReference type="InterPro" id="IPR019775">
    <property type="entry name" value="WD40_repeat_CS"/>
</dbReference>
<evidence type="ECO:0000313" key="8">
    <source>
        <dbReference type="Proteomes" id="UP001054857"/>
    </source>
</evidence>
<dbReference type="PANTHER" id="PTHR19879:SF9">
    <property type="entry name" value="TRANSCRIPTION INITIATION FACTOR TFIID SUBUNIT 5"/>
    <property type="match status" value="1"/>
</dbReference>
<feature type="repeat" description="WD" evidence="3">
    <location>
        <begin position="1401"/>
        <end position="1442"/>
    </location>
</feature>
<feature type="region of interest" description="Disordered" evidence="5">
    <location>
        <begin position="687"/>
        <end position="760"/>
    </location>
</feature>
<feature type="repeat" description="WD" evidence="3">
    <location>
        <begin position="891"/>
        <end position="916"/>
    </location>
</feature>
<gene>
    <name evidence="7" type="ORF">Agub_g12976</name>
</gene>
<feature type="region of interest" description="Disordered" evidence="5">
    <location>
        <begin position="1433"/>
        <end position="1456"/>
    </location>
</feature>
<evidence type="ECO:0000259" key="6">
    <source>
        <dbReference type="Pfam" id="PF25521"/>
    </source>
</evidence>
<feature type="region of interest" description="Disordered" evidence="5">
    <location>
        <begin position="78"/>
        <end position="116"/>
    </location>
</feature>
<dbReference type="EMBL" id="BMAR01000040">
    <property type="protein sequence ID" value="GFR50719.1"/>
    <property type="molecule type" value="Genomic_DNA"/>
</dbReference>
<dbReference type="InterPro" id="IPR001680">
    <property type="entry name" value="WD40_rpt"/>
</dbReference>
<dbReference type="SUPFAM" id="SSF50978">
    <property type="entry name" value="WD40 repeat-like"/>
    <property type="match status" value="3"/>
</dbReference>
<evidence type="ECO:0000256" key="3">
    <source>
        <dbReference type="PROSITE-ProRule" id="PRU00221"/>
    </source>
</evidence>
<keyword evidence="1 3" id="KW-0853">WD repeat</keyword>
<dbReference type="PROSITE" id="PS00678">
    <property type="entry name" value="WD_REPEATS_1"/>
    <property type="match status" value="1"/>
</dbReference>
<feature type="repeat" description="WD" evidence="3">
    <location>
        <begin position="939"/>
        <end position="969"/>
    </location>
</feature>
<evidence type="ECO:0000256" key="1">
    <source>
        <dbReference type="ARBA" id="ARBA00022574"/>
    </source>
</evidence>
<keyword evidence="8" id="KW-1185">Reference proteome</keyword>
<dbReference type="InterPro" id="IPR058056">
    <property type="entry name" value="WH_TANC1/2"/>
</dbReference>
<dbReference type="PROSITE" id="PS50294">
    <property type="entry name" value="WD_REPEATS_REGION"/>
    <property type="match status" value="5"/>
</dbReference>
<protein>
    <recommendedName>
        <fullName evidence="6">TANC1/2-like winged helix domain-containing protein</fullName>
    </recommendedName>
</protein>
<dbReference type="Proteomes" id="UP001054857">
    <property type="component" value="Unassembled WGS sequence"/>
</dbReference>
<dbReference type="SMART" id="SM00320">
    <property type="entry name" value="WD40"/>
    <property type="match status" value="13"/>
</dbReference>
<feature type="compositionally biased region" description="Polar residues" evidence="5">
    <location>
        <begin position="1433"/>
        <end position="1454"/>
    </location>
</feature>
<dbReference type="Pfam" id="PF00400">
    <property type="entry name" value="WD40"/>
    <property type="match status" value="12"/>
</dbReference>
<dbReference type="Gene3D" id="2.130.10.10">
    <property type="entry name" value="YVTN repeat-like/Quinoprotein amine dehydrogenase"/>
    <property type="match status" value="4"/>
</dbReference>
<feature type="compositionally biased region" description="Gly residues" evidence="5">
    <location>
        <begin position="746"/>
        <end position="759"/>
    </location>
</feature>
<feature type="region of interest" description="Disordered" evidence="5">
    <location>
        <begin position="261"/>
        <end position="283"/>
    </location>
</feature>
<reference evidence="7 8" key="1">
    <citation type="journal article" date="2021" name="Sci. Rep.">
        <title>Genome sequencing of the multicellular alga Astrephomene provides insights into convergent evolution of germ-soma differentiation.</title>
        <authorList>
            <person name="Yamashita S."/>
            <person name="Yamamoto K."/>
            <person name="Matsuzaki R."/>
            <person name="Suzuki S."/>
            <person name="Yamaguchi H."/>
            <person name="Hirooka S."/>
            <person name="Minakuchi Y."/>
            <person name="Miyagishima S."/>
            <person name="Kawachi M."/>
            <person name="Toyoda A."/>
            <person name="Nozaki H."/>
        </authorList>
    </citation>
    <scope>NUCLEOTIDE SEQUENCE [LARGE SCALE GENOMIC DNA]</scope>
    <source>
        <strain evidence="7 8">NIES-4017</strain>
    </source>
</reference>
<feature type="region of interest" description="Disordered" evidence="5">
    <location>
        <begin position="1"/>
        <end position="57"/>
    </location>
</feature>
<feature type="region of interest" description="Disordered" evidence="5">
    <location>
        <begin position="131"/>
        <end position="168"/>
    </location>
</feature>
<evidence type="ECO:0000313" key="7">
    <source>
        <dbReference type="EMBL" id="GFR50719.1"/>
    </source>
</evidence>
<keyword evidence="2" id="KW-0677">Repeat</keyword>
<feature type="repeat" description="WD" evidence="3">
    <location>
        <begin position="1064"/>
        <end position="1097"/>
    </location>
</feature>
<feature type="repeat" description="WD" evidence="3">
    <location>
        <begin position="1169"/>
        <end position="1194"/>
    </location>
</feature>
<feature type="compositionally biased region" description="Polar residues" evidence="5">
    <location>
        <begin position="100"/>
        <end position="116"/>
    </location>
</feature>
<comment type="caution">
    <text evidence="7">The sequence shown here is derived from an EMBL/GenBank/DDBJ whole genome shotgun (WGS) entry which is preliminary data.</text>
</comment>
<feature type="repeat" description="WD" evidence="3">
    <location>
        <begin position="1317"/>
        <end position="1341"/>
    </location>
</feature>
<proteinExistence type="predicted"/>
<dbReference type="PROSITE" id="PS50082">
    <property type="entry name" value="WD_REPEATS_2"/>
    <property type="match status" value="10"/>
</dbReference>
<dbReference type="Pfam" id="PF25521">
    <property type="entry name" value="WHD_TANC1"/>
    <property type="match status" value="1"/>
</dbReference>
<feature type="domain" description="TANC1/2-like winged helix" evidence="6">
    <location>
        <begin position="485"/>
        <end position="558"/>
    </location>
</feature>
<keyword evidence="4" id="KW-0175">Coiled coil</keyword>
<feature type="region of interest" description="Disordered" evidence="5">
    <location>
        <begin position="198"/>
        <end position="232"/>
    </location>
</feature>
<sequence length="1647" mass="171035">MESTFDTRPRSLGAGRAPWDGLLAPYTPPVMDDLHSPWSPPRRARTAKGRPATPTSCLNLDNVDDLAHRFSLCGSMPASPYAASARQRPSYSAGGRDSSRSPSARTRPFSSARSNPFATSTLQARYLYSNNTNTGSLQLPTPPPASAPPSQHYCGRSTGALSTGHAPSHAPLSLSLLAAPASPASTLRRAAGSTGSALAAASVSPPTSPAKSPPRVMDSWSSGAGRSASPLALPRTASEADLYATQMLAVTEHLIRVQEEATKRTASPAKGEAGVGSSSQGRYLLNLEPNRSTPLDRDTAALGQLSVVAMQQRLQHKFGEEAAAFLLHDLNQVPEHLHVLFYTVILQLRELPSPLPSSLGEAYHAVFSQHYDRTVGAAERRHAQYKAQVAQIHTQAQAQLAALEQKAAAAAAALAAGGAGAGGMARAPPPAQLHAQLQAHQRQVQQNHAAHQAELANLSAQVSAARSLHAQVMRLLCVAVAAQERLSRHQLAAMGFEGVLQRLPAWEVLFNVRDGVFLMADPSLENWLMDKRAAKQFACDPRVGHAVLGQHYRQMAEADVRSLDAYGLRYAVLHLLLSEEEVTGGERLLMDADYLEQVFRTKEEGTFFLTLLRMTHKTEVVSESLRWLRYNMGALRAHPHAVIPLWQAVPTRTLLARLVAAAAAAAAAAANGSASAAASHRRASCTTASGETSCRPSGAGDDADGDGAAERCRADGSDCGGSGGGARTSSSDDALTSPTGSSAASGGAGGGGHGGGGGVPSRKGCRPQCVLLNPPPFWNVAITQLHGHTGGVTGLVFDRRSRLLAASTAAGSVLIWDHATARRVALLTGYSPSVPCADLHPTGRLLAVGSSTDCAVRVRALDSGSGPLVTFSEPHPDPVIRLLLGPRNVIVRHLAYSPDGHLLAVVYGDGTVTVWDPVKGVRSSTMPVLNRGTAARHASFAPDGQVLALACANGTIRVWHLERLNPLHVSVLRAYEPNLAVRCVHYSPSGLLLASVAEGASEVVLWDVATGHQQQALSGGPGAAPVRAIAFSPGGLLLATAGDDGDVCLWNANTRGQWSQTACLRGHSFAVNALAFSPCGQVLATGGNEDGVRLWDVGAVLHRSEALRVENGGAGGGLGVGVGAGGAGGGAAGGGVGQYGSVGSAPAGGAILRGDEVVSSGRCPAPGVVSCLSHNPNGTQLAAGLADGAVCIWDSAAPHRFARLLSDHRRPVGRVVYSADGFLLASASDDGCICVWSTPDVDPASTRLLAAIQADSALGPSGDSVRRAGSGGGGAASVSASVAADSCSLPPLRTGQSPSGFRRHGHGAGGWVTLACSVVFNPSGSHLASAHDDGTVLIWSLPFGTLAARLHGHAMLTQGLQYSPDGRLLASSSDCGLVCVWDHEEAIRAAVDEIEPEPVARLQHRDHVYGLDFAPDSSSLATISRDGQLSTWNPRTGECTASSPHGHSTASKSSVDGVRHSPAGLLLATGSLEDGVVRLWHASSCTLLRELTGVRLMAWVGASPAPWAVVFRSDYAPFVARLPERALLLEAAAMESGSAADSGEFAVAAADEAAEGLGTAAIGVPLTPHAQTEAATHRRQEQLHRCRQLSFRPRADPLAPVVPADAPPLRPAVRAYSSTRSVPLVSFRGRSLVLADSGSTAFFTVAH</sequence>
<dbReference type="CDD" id="cd00200">
    <property type="entry name" value="WD40"/>
    <property type="match status" value="1"/>
</dbReference>
<organism evidence="7 8">
    <name type="scientific">Astrephomene gubernaculifera</name>
    <dbReference type="NCBI Taxonomy" id="47775"/>
    <lineage>
        <taxon>Eukaryota</taxon>
        <taxon>Viridiplantae</taxon>
        <taxon>Chlorophyta</taxon>
        <taxon>core chlorophytes</taxon>
        <taxon>Chlorophyceae</taxon>
        <taxon>CS clade</taxon>
        <taxon>Chlamydomonadales</taxon>
        <taxon>Astrephomenaceae</taxon>
        <taxon>Astrephomene</taxon>
    </lineage>
</organism>
<dbReference type="InterPro" id="IPR015943">
    <property type="entry name" value="WD40/YVTN_repeat-like_dom_sf"/>
</dbReference>
<dbReference type="InterPro" id="IPR036322">
    <property type="entry name" value="WD40_repeat_dom_sf"/>
</dbReference>
<accession>A0AAD3HR34</accession>
<feature type="repeat" description="WD" evidence="3">
    <location>
        <begin position="785"/>
        <end position="826"/>
    </location>
</feature>
<feature type="repeat" description="WD" evidence="3">
    <location>
        <begin position="1026"/>
        <end position="1054"/>
    </location>
</feature>
<evidence type="ECO:0000256" key="4">
    <source>
        <dbReference type="SAM" id="Coils"/>
    </source>
</evidence>
<name>A0AAD3HR34_9CHLO</name>
<feature type="repeat" description="WD" evidence="3">
    <location>
        <begin position="1350"/>
        <end position="1382"/>
    </location>
</feature>
<dbReference type="PANTHER" id="PTHR19879">
    <property type="entry name" value="TRANSCRIPTION INITIATION FACTOR TFIID"/>
    <property type="match status" value="1"/>
</dbReference>
<evidence type="ECO:0000256" key="2">
    <source>
        <dbReference type="ARBA" id="ARBA00022737"/>
    </source>
</evidence>
<evidence type="ECO:0000256" key="5">
    <source>
        <dbReference type="SAM" id="MobiDB-lite"/>
    </source>
</evidence>
<feature type="repeat" description="WD" evidence="3">
    <location>
        <begin position="1205"/>
        <end position="1246"/>
    </location>
</feature>